<dbReference type="AlphaFoldDB" id="A0A2C9D2W5"/>
<dbReference type="RefSeq" id="WP_099553670.1">
    <property type="nucleotide sequence ID" value="NZ_LT960614.1"/>
</dbReference>
<accession>A0A2C9D2W5</accession>
<dbReference type="InterPro" id="IPR056510">
    <property type="entry name" value="WapI"/>
</dbReference>
<name>A0A2C9D2W5_9HYPH</name>
<evidence type="ECO:0000313" key="1">
    <source>
        <dbReference type="EMBL" id="SON53815.1"/>
    </source>
</evidence>
<dbReference type="Pfam" id="PF24716">
    <property type="entry name" value="WapI"/>
    <property type="match status" value="1"/>
</dbReference>
<gene>
    <name evidence="1" type="ORF">HDIA_0274</name>
</gene>
<evidence type="ECO:0000313" key="2">
    <source>
        <dbReference type="Proteomes" id="UP000223606"/>
    </source>
</evidence>
<sequence>MTDAPHETCDPDLTIAGLSIWVWESVSRGDNFWDANWLNSTIRVEAFGSNVEVKGTTIHLSDLLFLRSEIRKLAGHFPGSFTLNFSEPYLSLDFECDKLGHVNIVIRITPNCYEQKHEYRFAADQTCFGVVMDQLRRVIAKFPATGTLPQQFR</sequence>
<reference evidence="1" key="1">
    <citation type="submission" date="2017-09" db="EMBL/GenBank/DDBJ databases">
        <authorList>
            <person name="Ehlers B."/>
            <person name="Leendertz F.H."/>
        </authorList>
    </citation>
    <scope>NUCLEOTIDE SEQUENCE</scope>
    <source>
        <strain evidence="1">Type strain: E19</strain>
    </source>
</reference>
<proteinExistence type="predicted"/>
<dbReference type="Proteomes" id="UP000223606">
    <property type="component" value="Chromosome 1"/>
</dbReference>
<protein>
    <submittedName>
        <fullName evidence="1">Uncharacterized protein</fullName>
    </submittedName>
</protein>
<dbReference type="KEGG" id="hdi:HDIA_0274"/>
<organism evidence="1 2">
    <name type="scientific">Hartmannibacter diazotrophicus</name>
    <dbReference type="NCBI Taxonomy" id="1482074"/>
    <lineage>
        <taxon>Bacteria</taxon>
        <taxon>Pseudomonadati</taxon>
        <taxon>Pseudomonadota</taxon>
        <taxon>Alphaproteobacteria</taxon>
        <taxon>Hyphomicrobiales</taxon>
        <taxon>Pleomorphomonadaceae</taxon>
        <taxon>Hartmannibacter</taxon>
    </lineage>
</organism>
<dbReference type="OrthoDB" id="7595391at2"/>
<keyword evidence="2" id="KW-1185">Reference proteome</keyword>
<dbReference type="EMBL" id="LT960614">
    <property type="protein sequence ID" value="SON53815.1"/>
    <property type="molecule type" value="Genomic_DNA"/>
</dbReference>